<protein>
    <submittedName>
        <fullName evidence="8">GH11601</fullName>
    </submittedName>
</protein>
<evidence type="ECO:0000256" key="1">
    <source>
        <dbReference type="ARBA" id="ARBA00022603"/>
    </source>
</evidence>
<name>B4JBY1_DROGR</name>
<accession>B4JBY1</accession>
<evidence type="ECO:0000256" key="4">
    <source>
        <dbReference type="ARBA" id="ARBA00022833"/>
    </source>
</evidence>
<comment type="pathway">
    <text evidence="5">Amino-acid biosynthesis; L-methionine biosynthesis via de novo pathway.</text>
</comment>
<dbReference type="PROSITE" id="PS50970">
    <property type="entry name" value="HCY"/>
    <property type="match status" value="1"/>
</dbReference>
<dbReference type="GO" id="GO:0032259">
    <property type="term" value="P:methylation"/>
    <property type="evidence" value="ECO:0007669"/>
    <property type="project" value="UniProtKB-KW"/>
</dbReference>
<dbReference type="OMA" id="CCKIFAE"/>
<dbReference type="FunFam" id="3.20.20.330:FF:000002">
    <property type="entry name" value="Homocysteine S-methyltransferase"/>
    <property type="match status" value="1"/>
</dbReference>
<dbReference type="GO" id="GO:0033528">
    <property type="term" value="P:S-methylmethionine cycle"/>
    <property type="evidence" value="ECO:0007669"/>
    <property type="project" value="TreeGrafter"/>
</dbReference>
<dbReference type="OrthoDB" id="261426at2759"/>
<dbReference type="InterPro" id="IPR036589">
    <property type="entry name" value="HCY_dom_sf"/>
</dbReference>
<keyword evidence="1 6" id="KW-0489">Methyltransferase</keyword>
<dbReference type="GO" id="GO:0046872">
    <property type="term" value="F:metal ion binding"/>
    <property type="evidence" value="ECO:0007669"/>
    <property type="project" value="UniProtKB-KW"/>
</dbReference>
<organism evidence="9">
    <name type="scientific">Drosophila grimshawi</name>
    <name type="common">Hawaiian fruit fly</name>
    <name type="synonym">Idiomyia grimshawi</name>
    <dbReference type="NCBI Taxonomy" id="7222"/>
    <lineage>
        <taxon>Eukaryota</taxon>
        <taxon>Metazoa</taxon>
        <taxon>Ecdysozoa</taxon>
        <taxon>Arthropoda</taxon>
        <taxon>Hexapoda</taxon>
        <taxon>Insecta</taxon>
        <taxon>Pterygota</taxon>
        <taxon>Neoptera</taxon>
        <taxon>Endopterygota</taxon>
        <taxon>Diptera</taxon>
        <taxon>Brachycera</taxon>
        <taxon>Muscomorpha</taxon>
        <taxon>Ephydroidea</taxon>
        <taxon>Drosophilidae</taxon>
        <taxon>Drosophila</taxon>
        <taxon>Hawaiian Drosophila</taxon>
    </lineage>
</organism>
<dbReference type="AlphaFoldDB" id="B4JBY1"/>
<dbReference type="HOGENOM" id="CLU_004914_3_2_1"/>
<dbReference type="SUPFAM" id="SSF82282">
    <property type="entry name" value="Homocysteine S-methyltransferase"/>
    <property type="match status" value="1"/>
</dbReference>
<dbReference type="PANTHER" id="PTHR46015">
    <property type="entry name" value="ZGC:172121"/>
    <property type="match status" value="1"/>
</dbReference>
<dbReference type="Gene3D" id="3.20.20.330">
    <property type="entry name" value="Homocysteine-binding-like domain"/>
    <property type="match status" value="1"/>
</dbReference>
<dbReference type="InParanoid" id="B4JBY1"/>
<dbReference type="Proteomes" id="UP000001070">
    <property type="component" value="Unassembled WGS sequence"/>
</dbReference>
<dbReference type="InterPro" id="IPR003726">
    <property type="entry name" value="HCY_dom"/>
</dbReference>
<feature type="binding site" evidence="6">
    <location>
        <position position="250"/>
    </location>
    <ligand>
        <name>Zn(2+)</name>
        <dbReference type="ChEBI" id="CHEBI:29105"/>
    </ligand>
</feature>
<feature type="domain" description="Hcy-binding" evidence="7">
    <location>
        <begin position="6"/>
        <end position="332"/>
    </location>
</feature>
<dbReference type="EMBL" id="CH916368">
    <property type="protein sequence ID" value="EDW04084.1"/>
    <property type="molecule type" value="Genomic_DNA"/>
</dbReference>
<keyword evidence="4 6" id="KW-0862">Zinc</keyword>
<dbReference type="PhylomeDB" id="B4JBY1"/>
<evidence type="ECO:0000256" key="3">
    <source>
        <dbReference type="ARBA" id="ARBA00022723"/>
    </source>
</evidence>
<comment type="cofactor">
    <cofactor evidence="6">
        <name>Zn(2+)</name>
        <dbReference type="ChEBI" id="CHEBI:29105"/>
    </cofactor>
</comment>
<dbReference type="FunCoup" id="B4JBY1">
    <property type="interactions" value="78"/>
</dbReference>
<feature type="binding site" evidence="6">
    <location>
        <position position="317"/>
    </location>
    <ligand>
        <name>Zn(2+)</name>
        <dbReference type="ChEBI" id="CHEBI:29105"/>
    </ligand>
</feature>
<evidence type="ECO:0000256" key="5">
    <source>
        <dbReference type="ARBA" id="ARBA00034478"/>
    </source>
</evidence>
<evidence type="ECO:0000259" key="7">
    <source>
        <dbReference type="PROSITE" id="PS50970"/>
    </source>
</evidence>
<proteinExistence type="predicted"/>
<dbReference type="GO" id="GO:0009086">
    <property type="term" value="P:methionine biosynthetic process"/>
    <property type="evidence" value="ECO:0007669"/>
    <property type="project" value="TreeGrafter"/>
</dbReference>
<dbReference type="Pfam" id="PF02574">
    <property type="entry name" value="S-methyl_trans"/>
    <property type="match status" value="1"/>
</dbReference>
<dbReference type="eggNOG" id="KOG1579">
    <property type="taxonomic scope" value="Eukaryota"/>
</dbReference>
<gene>
    <name evidence="8" type="primary">Dgri\GH11601</name>
    <name evidence="8" type="ORF">Dgri_GH11601</name>
</gene>
<dbReference type="STRING" id="7222.B4JBY1"/>
<dbReference type="PANTHER" id="PTHR46015:SF1">
    <property type="entry name" value="HOMOCYSTEINE S-METHYLTRANSFERASE-LIKE ISOFORM 1"/>
    <property type="match status" value="1"/>
</dbReference>
<keyword evidence="9" id="KW-1185">Reference proteome</keyword>
<dbReference type="NCBIfam" id="NF007020">
    <property type="entry name" value="PRK09485.1"/>
    <property type="match status" value="1"/>
</dbReference>
<evidence type="ECO:0000256" key="2">
    <source>
        <dbReference type="ARBA" id="ARBA00022679"/>
    </source>
</evidence>
<dbReference type="KEGG" id="dgr:6561867"/>
<evidence type="ECO:0000313" key="9">
    <source>
        <dbReference type="Proteomes" id="UP000001070"/>
    </source>
</evidence>
<dbReference type="InterPro" id="IPR051486">
    <property type="entry name" value="Hcy_S-methyltransferase"/>
</dbReference>
<keyword evidence="3 6" id="KW-0479">Metal-binding</keyword>
<keyword evidence="2 6" id="KW-0808">Transferase</keyword>
<dbReference type="GO" id="GO:0008898">
    <property type="term" value="F:S-adenosylmethionine-homocysteine S-methyltransferase activity"/>
    <property type="evidence" value="ECO:0007669"/>
    <property type="project" value="TreeGrafter"/>
</dbReference>
<dbReference type="SMR" id="B4JBY1"/>
<sequence>MLPATIGKWNVEKAERILVKCGGFSSQLARNVNEKVDGDPLWGSRFDCTQPTAVVKTHLDFLRNGADIILTNTYQSSVEGFMKHLGKTREESIALIAKSVQLAHDAKSEYLAELAAANNGNIDADMPWILASIGPYGAHLHDGSEYQGSYANRVNYEQLQQWHTTRIDTCLLAGVDGLAVETLPCQLEALAVTELILKRSTTAKFWVSFQCKDELHLAHGESFAGAALAVWRLVQQHEAQSRLLAIGVNCVNPSYVTPLIESLRATMAQEQLPPLVIYSNRGEVYDAERGEWTGTGLNAISFVPQWLQLGARIIGGCCRVYPDDILEIRKYIDSIAQQPQAQIQTSSVP</sequence>
<reference evidence="8 9" key="1">
    <citation type="journal article" date="2007" name="Nature">
        <title>Evolution of genes and genomes on the Drosophila phylogeny.</title>
        <authorList>
            <consortium name="Drosophila 12 Genomes Consortium"/>
            <person name="Clark A.G."/>
            <person name="Eisen M.B."/>
            <person name="Smith D.R."/>
            <person name="Bergman C.M."/>
            <person name="Oliver B."/>
            <person name="Markow T.A."/>
            <person name="Kaufman T.C."/>
            <person name="Kellis M."/>
            <person name="Gelbart W."/>
            <person name="Iyer V.N."/>
            <person name="Pollard D.A."/>
            <person name="Sackton T.B."/>
            <person name="Larracuente A.M."/>
            <person name="Singh N.D."/>
            <person name="Abad J.P."/>
            <person name="Abt D.N."/>
            <person name="Adryan B."/>
            <person name="Aguade M."/>
            <person name="Akashi H."/>
            <person name="Anderson W.W."/>
            <person name="Aquadro C.F."/>
            <person name="Ardell D.H."/>
            <person name="Arguello R."/>
            <person name="Artieri C.G."/>
            <person name="Barbash D.A."/>
            <person name="Barker D."/>
            <person name="Barsanti P."/>
            <person name="Batterham P."/>
            <person name="Batzoglou S."/>
            <person name="Begun D."/>
            <person name="Bhutkar A."/>
            <person name="Blanco E."/>
            <person name="Bosak S.A."/>
            <person name="Bradley R.K."/>
            <person name="Brand A.D."/>
            <person name="Brent M.R."/>
            <person name="Brooks A.N."/>
            <person name="Brown R.H."/>
            <person name="Butlin R.K."/>
            <person name="Caggese C."/>
            <person name="Calvi B.R."/>
            <person name="Bernardo de Carvalho A."/>
            <person name="Caspi A."/>
            <person name="Castrezana S."/>
            <person name="Celniker S.E."/>
            <person name="Chang J.L."/>
            <person name="Chapple C."/>
            <person name="Chatterji S."/>
            <person name="Chinwalla A."/>
            <person name="Civetta A."/>
            <person name="Clifton S.W."/>
            <person name="Comeron J.M."/>
            <person name="Costello J.C."/>
            <person name="Coyne J.A."/>
            <person name="Daub J."/>
            <person name="David R.G."/>
            <person name="Delcher A.L."/>
            <person name="Delehaunty K."/>
            <person name="Do C.B."/>
            <person name="Ebling H."/>
            <person name="Edwards K."/>
            <person name="Eickbush T."/>
            <person name="Evans J.D."/>
            <person name="Filipski A."/>
            <person name="Findeiss S."/>
            <person name="Freyhult E."/>
            <person name="Fulton L."/>
            <person name="Fulton R."/>
            <person name="Garcia A.C."/>
            <person name="Gardiner A."/>
            <person name="Garfield D.A."/>
            <person name="Garvin B.E."/>
            <person name="Gibson G."/>
            <person name="Gilbert D."/>
            <person name="Gnerre S."/>
            <person name="Godfrey J."/>
            <person name="Good R."/>
            <person name="Gotea V."/>
            <person name="Gravely B."/>
            <person name="Greenberg A.J."/>
            <person name="Griffiths-Jones S."/>
            <person name="Gross S."/>
            <person name="Guigo R."/>
            <person name="Gustafson E.A."/>
            <person name="Haerty W."/>
            <person name="Hahn M.W."/>
            <person name="Halligan D.L."/>
            <person name="Halpern A.L."/>
            <person name="Halter G.M."/>
            <person name="Han M.V."/>
            <person name="Heger A."/>
            <person name="Hillier L."/>
            <person name="Hinrichs A.S."/>
            <person name="Holmes I."/>
            <person name="Hoskins R.A."/>
            <person name="Hubisz M.J."/>
            <person name="Hultmark D."/>
            <person name="Huntley M.A."/>
            <person name="Jaffe D.B."/>
            <person name="Jagadeeshan S."/>
            <person name="Jeck W.R."/>
            <person name="Johnson J."/>
            <person name="Jones C.D."/>
            <person name="Jordan W.C."/>
            <person name="Karpen G.H."/>
            <person name="Kataoka E."/>
            <person name="Keightley P.D."/>
            <person name="Kheradpour P."/>
            <person name="Kirkness E.F."/>
            <person name="Koerich L.B."/>
            <person name="Kristiansen K."/>
            <person name="Kudrna D."/>
            <person name="Kulathinal R.J."/>
            <person name="Kumar S."/>
            <person name="Kwok R."/>
            <person name="Lander E."/>
            <person name="Langley C.H."/>
            <person name="Lapoint R."/>
            <person name="Lazzaro B.P."/>
            <person name="Lee S.J."/>
            <person name="Levesque L."/>
            <person name="Li R."/>
            <person name="Lin C.F."/>
            <person name="Lin M.F."/>
            <person name="Lindblad-Toh K."/>
            <person name="Llopart A."/>
            <person name="Long M."/>
            <person name="Low L."/>
            <person name="Lozovsky E."/>
            <person name="Lu J."/>
            <person name="Luo M."/>
            <person name="Machado C.A."/>
            <person name="Makalowski W."/>
            <person name="Marzo M."/>
            <person name="Matsuda M."/>
            <person name="Matzkin L."/>
            <person name="McAllister B."/>
            <person name="McBride C.S."/>
            <person name="McKernan B."/>
            <person name="McKernan K."/>
            <person name="Mendez-Lago M."/>
            <person name="Minx P."/>
            <person name="Mollenhauer M.U."/>
            <person name="Montooth K."/>
            <person name="Mount S.M."/>
            <person name="Mu X."/>
            <person name="Myers E."/>
            <person name="Negre B."/>
            <person name="Newfeld S."/>
            <person name="Nielsen R."/>
            <person name="Noor M.A."/>
            <person name="O'Grady P."/>
            <person name="Pachter L."/>
            <person name="Papaceit M."/>
            <person name="Parisi M.J."/>
            <person name="Parisi M."/>
            <person name="Parts L."/>
            <person name="Pedersen J.S."/>
            <person name="Pesole G."/>
            <person name="Phillippy A.M."/>
            <person name="Ponting C.P."/>
            <person name="Pop M."/>
            <person name="Porcelli D."/>
            <person name="Powell J.R."/>
            <person name="Prohaska S."/>
            <person name="Pruitt K."/>
            <person name="Puig M."/>
            <person name="Quesneville H."/>
            <person name="Ram K.R."/>
            <person name="Rand D."/>
            <person name="Rasmussen M.D."/>
            <person name="Reed L.K."/>
            <person name="Reenan R."/>
            <person name="Reily A."/>
            <person name="Remington K.A."/>
            <person name="Rieger T.T."/>
            <person name="Ritchie M.G."/>
            <person name="Robin C."/>
            <person name="Rogers Y.H."/>
            <person name="Rohde C."/>
            <person name="Rozas J."/>
            <person name="Rubenfield M.J."/>
            <person name="Ruiz A."/>
            <person name="Russo S."/>
            <person name="Salzberg S.L."/>
            <person name="Sanchez-Gracia A."/>
            <person name="Saranga D.J."/>
            <person name="Sato H."/>
            <person name="Schaeffer S.W."/>
            <person name="Schatz M.C."/>
            <person name="Schlenke T."/>
            <person name="Schwartz R."/>
            <person name="Segarra C."/>
            <person name="Singh R.S."/>
            <person name="Sirot L."/>
            <person name="Sirota M."/>
            <person name="Sisneros N.B."/>
            <person name="Smith C.D."/>
            <person name="Smith T.F."/>
            <person name="Spieth J."/>
            <person name="Stage D.E."/>
            <person name="Stark A."/>
            <person name="Stephan W."/>
            <person name="Strausberg R.L."/>
            <person name="Strempel S."/>
            <person name="Sturgill D."/>
            <person name="Sutton G."/>
            <person name="Sutton G.G."/>
            <person name="Tao W."/>
            <person name="Teichmann S."/>
            <person name="Tobari Y.N."/>
            <person name="Tomimura Y."/>
            <person name="Tsolas J.M."/>
            <person name="Valente V.L."/>
            <person name="Venter E."/>
            <person name="Venter J.C."/>
            <person name="Vicario S."/>
            <person name="Vieira F.G."/>
            <person name="Vilella A.J."/>
            <person name="Villasante A."/>
            <person name="Walenz B."/>
            <person name="Wang J."/>
            <person name="Wasserman M."/>
            <person name="Watts T."/>
            <person name="Wilson D."/>
            <person name="Wilson R.K."/>
            <person name="Wing R.A."/>
            <person name="Wolfner M.F."/>
            <person name="Wong A."/>
            <person name="Wong G.K."/>
            <person name="Wu C.I."/>
            <person name="Wu G."/>
            <person name="Yamamoto D."/>
            <person name="Yang H.P."/>
            <person name="Yang S.P."/>
            <person name="Yorke J.A."/>
            <person name="Yoshida K."/>
            <person name="Zdobnov E."/>
            <person name="Zhang P."/>
            <person name="Zhang Y."/>
            <person name="Zimin A.V."/>
            <person name="Baldwin J."/>
            <person name="Abdouelleil A."/>
            <person name="Abdulkadir J."/>
            <person name="Abebe A."/>
            <person name="Abera B."/>
            <person name="Abreu J."/>
            <person name="Acer S.C."/>
            <person name="Aftuck L."/>
            <person name="Alexander A."/>
            <person name="An P."/>
            <person name="Anderson E."/>
            <person name="Anderson S."/>
            <person name="Arachi H."/>
            <person name="Azer M."/>
            <person name="Bachantsang P."/>
            <person name="Barry A."/>
            <person name="Bayul T."/>
            <person name="Berlin A."/>
            <person name="Bessette D."/>
            <person name="Bloom T."/>
            <person name="Blye J."/>
            <person name="Boguslavskiy L."/>
            <person name="Bonnet C."/>
            <person name="Boukhgalter B."/>
            <person name="Bourzgui I."/>
            <person name="Brown A."/>
            <person name="Cahill P."/>
            <person name="Channer S."/>
            <person name="Cheshatsang Y."/>
            <person name="Chuda L."/>
            <person name="Citroen M."/>
            <person name="Collymore A."/>
            <person name="Cooke P."/>
            <person name="Costello M."/>
            <person name="D'Aco K."/>
            <person name="Daza R."/>
            <person name="De Haan G."/>
            <person name="DeGray S."/>
            <person name="DeMaso C."/>
            <person name="Dhargay N."/>
            <person name="Dooley K."/>
            <person name="Dooley E."/>
            <person name="Doricent M."/>
            <person name="Dorje P."/>
            <person name="Dorjee K."/>
            <person name="Dupes A."/>
            <person name="Elong R."/>
            <person name="Falk J."/>
            <person name="Farina A."/>
            <person name="Faro S."/>
            <person name="Ferguson D."/>
            <person name="Fisher S."/>
            <person name="Foley C.D."/>
            <person name="Franke A."/>
            <person name="Friedrich D."/>
            <person name="Gadbois L."/>
            <person name="Gearin G."/>
            <person name="Gearin C.R."/>
            <person name="Giannoukos G."/>
            <person name="Goode T."/>
            <person name="Graham J."/>
            <person name="Grandbois E."/>
            <person name="Grewal S."/>
            <person name="Gyaltsen K."/>
            <person name="Hafez N."/>
            <person name="Hagos B."/>
            <person name="Hall J."/>
            <person name="Henson C."/>
            <person name="Hollinger A."/>
            <person name="Honan T."/>
            <person name="Huard M.D."/>
            <person name="Hughes L."/>
            <person name="Hurhula B."/>
            <person name="Husby M.E."/>
            <person name="Kamat A."/>
            <person name="Kanga B."/>
            <person name="Kashin S."/>
            <person name="Khazanovich D."/>
            <person name="Kisner P."/>
            <person name="Lance K."/>
            <person name="Lara M."/>
            <person name="Lee W."/>
            <person name="Lennon N."/>
            <person name="Letendre F."/>
            <person name="LeVine R."/>
            <person name="Lipovsky A."/>
            <person name="Liu X."/>
            <person name="Liu J."/>
            <person name="Liu S."/>
            <person name="Lokyitsang T."/>
            <person name="Lokyitsang Y."/>
            <person name="Lubonja R."/>
            <person name="Lui A."/>
            <person name="MacDonald P."/>
            <person name="Magnisalis V."/>
            <person name="Maru K."/>
            <person name="Matthews C."/>
            <person name="McCusker W."/>
            <person name="McDonough S."/>
            <person name="Mehta T."/>
            <person name="Meldrim J."/>
            <person name="Meneus L."/>
            <person name="Mihai O."/>
            <person name="Mihalev A."/>
            <person name="Mihova T."/>
            <person name="Mittelman R."/>
            <person name="Mlenga V."/>
            <person name="Montmayeur A."/>
            <person name="Mulrain L."/>
            <person name="Navidi A."/>
            <person name="Naylor J."/>
            <person name="Negash T."/>
            <person name="Nguyen T."/>
            <person name="Nguyen N."/>
            <person name="Nicol R."/>
            <person name="Norbu C."/>
            <person name="Norbu N."/>
            <person name="Novod N."/>
            <person name="O'Neill B."/>
            <person name="Osman S."/>
            <person name="Markiewicz E."/>
            <person name="Oyono O.L."/>
            <person name="Patti C."/>
            <person name="Phunkhang P."/>
            <person name="Pierre F."/>
            <person name="Priest M."/>
            <person name="Raghuraman S."/>
            <person name="Rege F."/>
            <person name="Reyes R."/>
            <person name="Rise C."/>
            <person name="Rogov P."/>
            <person name="Ross K."/>
            <person name="Ryan E."/>
            <person name="Settipalli S."/>
            <person name="Shea T."/>
            <person name="Sherpa N."/>
            <person name="Shi L."/>
            <person name="Shih D."/>
            <person name="Sparrow T."/>
            <person name="Spaulding J."/>
            <person name="Stalker J."/>
            <person name="Stange-Thomann N."/>
            <person name="Stavropoulos S."/>
            <person name="Stone C."/>
            <person name="Strader C."/>
            <person name="Tesfaye S."/>
            <person name="Thomson T."/>
            <person name="Thoulutsang Y."/>
            <person name="Thoulutsang D."/>
            <person name="Topham K."/>
            <person name="Topping I."/>
            <person name="Tsamla T."/>
            <person name="Vassiliev H."/>
            <person name="Vo A."/>
            <person name="Wangchuk T."/>
            <person name="Wangdi T."/>
            <person name="Weiand M."/>
            <person name="Wilkinson J."/>
            <person name="Wilson A."/>
            <person name="Yadav S."/>
            <person name="Young G."/>
            <person name="Yu Q."/>
            <person name="Zembek L."/>
            <person name="Zhong D."/>
            <person name="Zimmer A."/>
            <person name="Zwirko Z."/>
            <person name="Jaffe D.B."/>
            <person name="Alvarez P."/>
            <person name="Brockman W."/>
            <person name="Butler J."/>
            <person name="Chin C."/>
            <person name="Gnerre S."/>
            <person name="Grabherr M."/>
            <person name="Kleber M."/>
            <person name="Mauceli E."/>
            <person name="MacCallum I."/>
        </authorList>
    </citation>
    <scope>NUCLEOTIDE SEQUENCE [LARGE SCALE GENOMIC DNA]</scope>
    <source>
        <strain evidence="9">Tucson 15287-2541.00</strain>
    </source>
</reference>
<feature type="binding site" evidence="6">
    <location>
        <position position="318"/>
    </location>
    <ligand>
        <name>Zn(2+)</name>
        <dbReference type="ChEBI" id="CHEBI:29105"/>
    </ligand>
</feature>
<evidence type="ECO:0000313" key="8">
    <source>
        <dbReference type="EMBL" id="EDW04084.1"/>
    </source>
</evidence>
<evidence type="ECO:0000256" key="6">
    <source>
        <dbReference type="PROSITE-ProRule" id="PRU00333"/>
    </source>
</evidence>